<protein>
    <submittedName>
        <fullName evidence="1">Uncharacterized protein</fullName>
    </submittedName>
</protein>
<comment type="caution">
    <text evidence="1">The sequence shown here is derived from an EMBL/GenBank/DDBJ whole genome shotgun (WGS) entry which is preliminary data.</text>
</comment>
<dbReference type="Proteomes" id="UP000189681">
    <property type="component" value="Unassembled WGS sequence"/>
</dbReference>
<dbReference type="AlphaFoldDB" id="A0A1V4ATN1"/>
<dbReference type="EMBL" id="AYTS01000081">
    <property type="protein sequence ID" value="OOP56450.1"/>
    <property type="molecule type" value="Genomic_DNA"/>
</dbReference>
<accession>A0A1V4ATN1</accession>
<name>A0A1V4ATN1_9BACT</name>
<sequence>MQKTYKKKKFLHGNTIALKSRTQFSDVKAGDCFGKDPRNDTDLAFDDIWCIVIANEAKQSFSQKQSVPPDEG</sequence>
<evidence type="ECO:0000313" key="1">
    <source>
        <dbReference type="EMBL" id="OOP56450.1"/>
    </source>
</evidence>
<evidence type="ECO:0000313" key="2">
    <source>
        <dbReference type="Proteomes" id="UP000189681"/>
    </source>
</evidence>
<reference evidence="1 2" key="1">
    <citation type="journal article" date="2017" name="Water Res.">
        <title>Discovery and metagenomic analysis of an anammox bacterial enrichment related to Candidatus "Brocadia caroliniensis" in a full-scale glycerol-fed nitritation-denitritation separate centrate treatment process.</title>
        <authorList>
            <person name="Park H."/>
            <person name="Brotto A.C."/>
            <person name="van Loosdrecht M.C."/>
            <person name="Chandran K."/>
        </authorList>
    </citation>
    <scope>NUCLEOTIDE SEQUENCE [LARGE SCALE GENOMIC DNA]</scope>
    <source>
        <strain evidence="1">26THWARD</strain>
    </source>
</reference>
<proteinExistence type="predicted"/>
<gene>
    <name evidence="1" type="ORF">AYP45_09010</name>
</gene>
<organism evidence="1 2">
    <name type="scientific">Candidatus Brocadia carolinensis</name>
    <dbReference type="NCBI Taxonomy" id="1004156"/>
    <lineage>
        <taxon>Bacteria</taxon>
        <taxon>Pseudomonadati</taxon>
        <taxon>Planctomycetota</taxon>
        <taxon>Candidatus Brocadiia</taxon>
        <taxon>Candidatus Brocadiales</taxon>
        <taxon>Candidatus Brocadiaceae</taxon>
        <taxon>Candidatus Brocadia</taxon>
    </lineage>
</organism>